<name>A4A7F8_9GAMM</name>
<evidence type="ECO:0000259" key="3">
    <source>
        <dbReference type="Pfam" id="PF01979"/>
    </source>
</evidence>
<dbReference type="OrthoDB" id="9787621at2"/>
<dbReference type="STRING" id="314285.KT71_03232"/>
<dbReference type="EMBL" id="AAOA02000002">
    <property type="protein sequence ID" value="EAQ98227.1"/>
    <property type="molecule type" value="Genomic_DNA"/>
</dbReference>
<reference evidence="4 5" key="2">
    <citation type="journal article" date="2009" name="PLoS ONE">
        <title>The photosynthetic apparatus and its regulation in the aerobic gammaproteobacterium Congregibacter litoralis gen. nov., sp. nov.</title>
        <authorList>
            <person name="Spring S."/>
            <person name="Lunsdorf H."/>
            <person name="Fuchs B.M."/>
            <person name="Tindall B.J."/>
        </authorList>
    </citation>
    <scope>NUCLEOTIDE SEQUENCE [LARGE SCALE GENOMIC DNA]</scope>
    <source>
        <strain evidence="4">KT71</strain>
    </source>
</reference>
<keyword evidence="5" id="KW-1185">Reference proteome</keyword>
<evidence type="ECO:0000313" key="4">
    <source>
        <dbReference type="EMBL" id="EAQ98227.1"/>
    </source>
</evidence>
<evidence type="ECO:0000256" key="2">
    <source>
        <dbReference type="ARBA" id="ARBA00022801"/>
    </source>
</evidence>
<dbReference type="InterPro" id="IPR011059">
    <property type="entry name" value="Metal-dep_hydrolase_composite"/>
</dbReference>
<dbReference type="InterPro" id="IPR050287">
    <property type="entry name" value="MTA/SAH_deaminase"/>
</dbReference>
<evidence type="ECO:0000256" key="1">
    <source>
        <dbReference type="ARBA" id="ARBA00006745"/>
    </source>
</evidence>
<protein>
    <submittedName>
        <fullName evidence="4">Cytosine deaminase</fullName>
        <ecNumber evidence="4">3.5.4.28</ecNumber>
    </submittedName>
</protein>
<dbReference type="SUPFAM" id="SSF51556">
    <property type="entry name" value="Metallo-dependent hydrolases"/>
    <property type="match status" value="1"/>
</dbReference>
<keyword evidence="2 4" id="KW-0378">Hydrolase</keyword>
<dbReference type="Gene3D" id="2.30.40.10">
    <property type="entry name" value="Urease, subunit C, domain 1"/>
    <property type="match status" value="1"/>
</dbReference>
<proteinExistence type="inferred from homology"/>
<dbReference type="SUPFAM" id="SSF51338">
    <property type="entry name" value="Composite domain of metallo-dependent hydrolases"/>
    <property type="match status" value="2"/>
</dbReference>
<sequence length="448" mass="48467">MIEADLAITGGEILTMTPSSEAGFLAVPDGTVLVSGNRILAVGDATAIGPYTAAKTIDARDQVVMPGFSNCHTHIGSNVLLRGLNEDAKLFEWLQSMWRLKQNFDHETLRLAGLAGLAEMALSGITSFNEHFDAYSVTPEITALNTIPLRATLGYGFADIGLYGDLADWSFAALDGFGDIVDRHHNTLDGRLRVALSPHATYSCTEKLWRRCAEVAAEHELTIHTHLSEGLQEHQFVADHYDQTPTAWLHSMGLLGPHLTAAHCTTLTDDDIELMAAQEVKVAHCPISNAKLCSGIMPIRKLRLAGVTVGLATDGPASHNTLDMFQEMKFGAITHKNHNLDPELLTVSEMLEMSTREAARAMHLNDAGTLAPGQLADIIVVDINKAHCAPRYDSQAALVYSSRADDVVHTIVDGQVVVENGVLQGLDLPAMLGELRERASDLRQRSGA</sequence>
<dbReference type="Pfam" id="PF01979">
    <property type="entry name" value="Amidohydro_1"/>
    <property type="match status" value="1"/>
</dbReference>
<dbReference type="InterPro" id="IPR006680">
    <property type="entry name" value="Amidohydro-rel"/>
</dbReference>
<dbReference type="AlphaFoldDB" id="A4A7F8"/>
<dbReference type="PANTHER" id="PTHR43794:SF11">
    <property type="entry name" value="AMIDOHYDROLASE-RELATED DOMAIN-CONTAINING PROTEIN"/>
    <property type="match status" value="1"/>
</dbReference>
<dbReference type="GO" id="GO:0050270">
    <property type="term" value="F:S-adenosylhomocysteine deaminase activity"/>
    <property type="evidence" value="ECO:0007669"/>
    <property type="project" value="UniProtKB-EC"/>
</dbReference>
<dbReference type="InterPro" id="IPR032466">
    <property type="entry name" value="Metal_Hydrolase"/>
</dbReference>
<evidence type="ECO:0000313" key="5">
    <source>
        <dbReference type="Proteomes" id="UP000019205"/>
    </source>
</evidence>
<dbReference type="PANTHER" id="PTHR43794">
    <property type="entry name" value="AMINOHYDROLASE SSNA-RELATED"/>
    <property type="match status" value="1"/>
</dbReference>
<accession>A4A7F8</accession>
<comment type="caution">
    <text evidence="4">The sequence shown here is derived from an EMBL/GenBank/DDBJ whole genome shotgun (WGS) entry which is preliminary data.</text>
</comment>
<organism evidence="4 5">
    <name type="scientific">Congregibacter litoralis KT71</name>
    <dbReference type="NCBI Taxonomy" id="314285"/>
    <lineage>
        <taxon>Bacteria</taxon>
        <taxon>Pseudomonadati</taxon>
        <taxon>Pseudomonadota</taxon>
        <taxon>Gammaproteobacteria</taxon>
        <taxon>Cellvibrionales</taxon>
        <taxon>Halieaceae</taxon>
        <taxon>Congregibacter</taxon>
    </lineage>
</organism>
<reference evidence="4 5" key="1">
    <citation type="journal article" date="2007" name="Proc. Natl. Acad. Sci. U.S.A.">
        <title>Characterization of a marine gammaproteobacterium capable of aerobic anoxygenic photosynthesis.</title>
        <authorList>
            <person name="Fuchs B.M."/>
            <person name="Spring S."/>
            <person name="Teeling H."/>
            <person name="Quast C."/>
            <person name="Wulf J."/>
            <person name="Schattenhofer M."/>
            <person name="Yan S."/>
            <person name="Ferriera S."/>
            <person name="Johnson J."/>
            <person name="Glockner F.O."/>
            <person name="Amann R."/>
        </authorList>
    </citation>
    <scope>NUCLEOTIDE SEQUENCE [LARGE SCALE GENOMIC DNA]</scope>
    <source>
        <strain evidence="4">KT71</strain>
    </source>
</reference>
<dbReference type="EC" id="3.5.4.28" evidence="4"/>
<dbReference type="CDD" id="cd01298">
    <property type="entry name" value="ATZ_TRZ_like"/>
    <property type="match status" value="1"/>
</dbReference>
<gene>
    <name evidence="4" type="ORF">KT71_03232</name>
</gene>
<dbReference type="Proteomes" id="UP000019205">
    <property type="component" value="Chromosome"/>
</dbReference>
<dbReference type="HOGENOM" id="CLU_012358_2_1_6"/>
<feature type="domain" description="Amidohydrolase-related" evidence="3">
    <location>
        <begin position="63"/>
        <end position="417"/>
    </location>
</feature>
<dbReference type="eggNOG" id="COG0402">
    <property type="taxonomic scope" value="Bacteria"/>
</dbReference>
<comment type="similarity">
    <text evidence="1">Belongs to the metallo-dependent hydrolases superfamily. ATZ/TRZ family.</text>
</comment>
<dbReference type="Gene3D" id="3.20.20.140">
    <property type="entry name" value="Metal-dependent hydrolases"/>
    <property type="match status" value="1"/>
</dbReference>
<dbReference type="RefSeq" id="WP_008293055.1">
    <property type="nucleotide sequence ID" value="NZ_CM002299.1"/>
</dbReference>